<dbReference type="AlphaFoldDB" id="A5ACY4"/>
<sequence length="113" mass="11866">MGGVVTIGRLIIDSGDMSEGNSKSVGGSEALDDSPGPKVLVFLAGGHRTELLGCEAVAPGVAGRAPRVRAMLEMKCEPWVGARGGAILNPRNEMLVGLGIEWRRVRLQSDRGK</sequence>
<organism evidence="1">
    <name type="scientific">Vitis vinifera</name>
    <name type="common">Grape</name>
    <dbReference type="NCBI Taxonomy" id="29760"/>
    <lineage>
        <taxon>Eukaryota</taxon>
        <taxon>Viridiplantae</taxon>
        <taxon>Streptophyta</taxon>
        <taxon>Embryophyta</taxon>
        <taxon>Tracheophyta</taxon>
        <taxon>Spermatophyta</taxon>
        <taxon>Magnoliopsida</taxon>
        <taxon>eudicotyledons</taxon>
        <taxon>Gunneridae</taxon>
        <taxon>Pentapetalae</taxon>
        <taxon>rosids</taxon>
        <taxon>Vitales</taxon>
        <taxon>Vitaceae</taxon>
        <taxon>Viteae</taxon>
        <taxon>Vitis</taxon>
    </lineage>
</organism>
<proteinExistence type="predicted"/>
<evidence type="ECO:0000313" key="1">
    <source>
        <dbReference type="EMBL" id="CAN71130.1"/>
    </source>
</evidence>
<protein>
    <submittedName>
        <fullName evidence="1">Uncharacterized protein</fullName>
    </submittedName>
</protein>
<reference evidence="1" key="1">
    <citation type="journal article" date="2007" name="PLoS ONE">
        <title>The first genome sequence of an elite grapevine cultivar (Pinot noir Vitis vinifera L.): coping with a highly heterozygous genome.</title>
        <authorList>
            <person name="Velasco R."/>
            <person name="Zharkikh A."/>
            <person name="Troggio M."/>
            <person name="Cartwright D.A."/>
            <person name="Cestaro A."/>
            <person name="Pruss D."/>
            <person name="Pindo M."/>
            <person name="FitzGerald L.M."/>
            <person name="Vezzulli S."/>
            <person name="Reid J."/>
            <person name="Malacarne G."/>
            <person name="Iliev D."/>
            <person name="Coppola G."/>
            <person name="Wardell B."/>
            <person name="Micheletti D."/>
            <person name="Macalma T."/>
            <person name="Facci M."/>
            <person name="Mitchell J.T."/>
            <person name="Perazzolli M."/>
            <person name="Eldredge G."/>
            <person name="Gatto P."/>
            <person name="Oyzerski R."/>
            <person name="Moretto M."/>
            <person name="Gutin N."/>
            <person name="Stefanini M."/>
            <person name="Chen Y."/>
            <person name="Segala C."/>
            <person name="Davenport C."/>
            <person name="Dematte L."/>
            <person name="Mraz A."/>
            <person name="Battilana J."/>
            <person name="Stormo K."/>
            <person name="Costa F."/>
            <person name="Tao Q."/>
            <person name="Si-Ammour A."/>
            <person name="Harkins T."/>
            <person name="Lackey A."/>
            <person name="Perbost C."/>
            <person name="Taillon B."/>
            <person name="Stella A."/>
            <person name="Solovyev V."/>
            <person name="Fawcett J.A."/>
            <person name="Sterck L."/>
            <person name="Vandepoele K."/>
            <person name="Grando S.M."/>
            <person name="Toppo S."/>
            <person name="Moser C."/>
            <person name="Lanchbury J."/>
            <person name="Bogden R."/>
            <person name="Skolnick M."/>
            <person name="Sgaramella V."/>
            <person name="Bhatnagar S.K."/>
            <person name="Fontana P."/>
            <person name="Gutin A."/>
            <person name="Van de Peer Y."/>
            <person name="Salamini F."/>
            <person name="Viola R."/>
        </authorList>
    </citation>
    <scope>NUCLEOTIDE SEQUENCE</scope>
</reference>
<gene>
    <name evidence="1" type="ORF">VITISV_004607</name>
</gene>
<accession>A5ACY4</accession>
<dbReference type="EMBL" id="AM423473">
    <property type="protein sequence ID" value="CAN71130.1"/>
    <property type="molecule type" value="Genomic_DNA"/>
</dbReference>
<name>A5ACY4_VITVI</name>